<evidence type="ECO:0000313" key="13">
    <source>
        <dbReference type="Proteomes" id="UP001168821"/>
    </source>
</evidence>
<evidence type="ECO:0000256" key="1">
    <source>
        <dbReference type="ARBA" id="ARBA00004477"/>
    </source>
</evidence>
<organism evidence="12 13">
    <name type="scientific">Zophobas morio</name>
    <dbReference type="NCBI Taxonomy" id="2755281"/>
    <lineage>
        <taxon>Eukaryota</taxon>
        <taxon>Metazoa</taxon>
        <taxon>Ecdysozoa</taxon>
        <taxon>Arthropoda</taxon>
        <taxon>Hexapoda</taxon>
        <taxon>Insecta</taxon>
        <taxon>Pterygota</taxon>
        <taxon>Neoptera</taxon>
        <taxon>Endopterygota</taxon>
        <taxon>Coleoptera</taxon>
        <taxon>Polyphaga</taxon>
        <taxon>Cucujiformia</taxon>
        <taxon>Tenebrionidae</taxon>
        <taxon>Zophobas</taxon>
    </lineage>
</organism>
<protein>
    <recommendedName>
        <fullName evidence="14">Transmembrane protein 214-A</fullName>
    </recommendedName>
</protein>
<evidence type="ECO:0000256" key="6">
    <source>
        <dbReference type="ARBA" id="ARBA00022824"/>
    </source>
</evidence>
<keyword evidence="8" id="KW-0472">Membrane</keyword>
<keyword evidence="9" id="KW-0325">Glycoprotein</keyword>
<comment type="subcellular location">
    <subcellularLocation>
        <location evidence="1">Endoplasmic reticulum membrane</location>
        <topology evidence="1">Multi-pass membrane protein</topology>
    </subcellularLocation>
</comment>
<feature type="region of interest" description="Disordered" evidence="11">
    <location>
        <begin position="48"/>
        <end position="87"/>
    </location>
</feature>
<evidence type="ECO:0000256" key="10">
    <source>
        <dbReference type="ARBA" id="ARBA00024938"/>
    </source>
</evidence>
<feature type="compositionally biased region" description="Basic and acidic residues" evidence="11">
    <location>
        <begin position="53"/>
        <end position="86"/>
    </location>
</feature>
<dbReference type="PANTHER" id="PTHR13448">
    <property type="entry name" value="TRANSMEMBRANE PROTEIN 214"/>
    <property type="match status" value="1"/>
</dbReference>
<comment type="caution">
    <text evidence="12">The sequence shown here is derived from an EMBL/GenBank/DDBJ whole genome shotgun (WGS) entry which is preliminary data.</text>
</comment>
<evidence type="ECO:0008006" key="14">
    <source>
        <dbReference type="Google" id="ProtNLM"/>
    </source>
</evidence>
<dbReference type="GO" id="GO:0006915">
    <property type="term" value="P:apoptotic process"/>
    <property type="evidence" value="ECO:0007669"/>
    <property type="project" value="UniProtKB-KW"/>
</dbReference>
<dbReference type="EMBL" id="JALNTZ010000007">
    <property type="protein sequence ID" value="KAJ3646437.1"/>
    <property type="molecule type" value="Genomic_DNA"/>
</dbReference>
<evidence type="ECO:0000256" key="4">
    <source>
        <dbReference type="ARBA" id="ARBA00022692"/>
    </source>
</evidence>
<evidence type="ECO:0000313" key="12">
    <source>
        <dbReference type="EMBL" id="KAJ3646437.1"/>
    </source>
</evidence>
<evidence type="ECO:0000256" key="7">
    <source>
        <dbReference type="ARBA" id="ARBA00022989"/>
    </source>
</evidence>
<comment type="function">
    <text evidence="10">Critical mediator, in cooperation with CASP4, of endoplasmic reticulum-stress induced apoptosis. Required or the activation of CASP4 following endoplasmic reticulum stress.</text>
</comment>
<keyword evidence="6" id="KW-0256">Endoplasmic reticulum</keyword>
<name>A0AA38I256_9CUCU</name>
<evidence type="ECO:0000256" key="9">
    <source>
        <dbReference type="ARBA" id="ARBA00023180"/>
    </source>
</evidence>
<keyword evidence="4" id="KW-0812">Transmembrane</keyword>
<proteinExistence type="inferred from homology"/>
<dbReference type="InterPro" id="IPR019308">
    <property type="entry name" value="TMEM214"/>
</dbReference>
<feature type="region of interest" description="Disordered" evidence="11">
    <location>
        <begin position="1"/>
        <end position="28"/>
    </location>
</feature>
<sequence length="651" mass="74409">MSGQWETVGKKKEKGSQKIAPPQTNNKKKIENFAVKVEDVLAKSQVKNLYSNDKNKENKPLEVKKSADLGAKKTQKKQEKPVEIQKSKAPKSIESALKQIDVEEFNNVFEKSRSHFPDAPIVWLKDLAHFLNQKINIELQDPVFTQKPRNFPLNIVPSAITGVIEKAVHLANETNVQLFFDIALTSMVTDMSKNQPAVGHKVILQYIAINKPSLVVANLGKHCILRTSYQNRPNIGLSVLWAVGQVGISNFEAGLKVFQELMLPLIELKNYSRFVVQYLLDLISCNNDFTLSRDQFFFILELIFSNKKNFPNDLKQSLVDTIPNLKSCLFSGNKKEAFKNSLEIYLKKLAASESDACQQCLCDVIVEGFTTDPSSIEHWGKAFVKNTTASAILLQYVDRNWNTISDQLNKKIFIEVLKQVSATNSDFVVKKKKDDGLIETIRIAKKLLEKMTEKKKSRSSFKFLFILICLTVGSFIYLDVKQKGSWQKSNTNRILKQYGVCEYVHVIQDKFHHGLLLIDQQIEDNFPTQRQTVIEFSTPYVDLSRNLGRVFYNIILNINEVVQEKYPVVLQSIESYAPGFVEHSQNAVRSAWSSSIFYFNKSVDYLQKEVFVGQLSPENMQKVVIEAFNTTQHKASEYYHWLYEKVQSAIK</sequence>
<evidence type="ECO:0000256" key="3">
    <source>
        <dbReference type="ARBA" id="ARBA00011720"/>
    </source>
</evidence>
<keyword evidence="7" id="KW-1133">Transmembrane helix</keyword>
<dbReference type="PANTHER" id="PTHR13448:SF0">
    <property type="entry name" value="TRANSMEMBRANE PROTEIN 214"/>
    <property type="match status" value="1"/>
</dbReference>
<evidence type="ECO:0000256" key="2">
    <source>
        <dbReference type="ARBA" id="ARBA00007984"/>
    </source>
</evidence>
<gene>
    <name evidence="12" type="ORF">Zmor_024025</name>
</gene>
<dbReference type="GO" id="GO:0005794">
    <property type="term" value="C:Golgi apparatus"/>
    <property type="evidence" value="ECO:0007669"/>
    <property type="project" value="TreeGrafter"/>
</dbReference>
<comment type="subunit">
    <text evidence="3">Constitutively interacts with CASP4; required for the localization of procaspase 4 to the ER.</text>
</comment>
<keyword evidence="13" id="KW-1185">Reference proteome</keyword>
<evidence type="ECO:0000256" key="8">
    <source>
        <dbReference type="ARBA" id="ARBA00023136"/>
    </source>
</evidence>
<evidence type="ECO:0000256" key="5">
    <source>
        <dbReference type="ARBA" id="ARBA00022703"/>
    </source>
</evidence>
<reference evidence="12" key="1">
    <citation type="journal article" date="2023" name="G3 (Bethesda)">
        <title>Whole genome assemblies of Zophobas morio and Tenebrio molitor.</title>
        <authorList>
            <person name="Kaur S."/>
            <person name="Stinson S.A."/>
            <person name="diCenzo G.C."/>
        </authorList>
    </citation>
    <scope>NUCLEOTIDE SEQUENCE</scope>
    <source>
        <strain evidence="12">QUZm001</strain>
    </source>
</reference>
<comment type="similarity">
    <text evidence="2">Belongs to the TMEM214 family.</text>
</comment>
<dbReference type="AlphaFoldDB" id="A0AA38I256"/>
<evidence type="ECO:0000256" key="11">
    <source>
        <dbReference type="SAM" id="MobiDB-lite"/>
    </source>
</evidence>
<dbReference type="Pfam" id="PF10151">
    <property type="entry name" value="TMEM214"/>
    <property type="match status" value="1"/>
</dbReference>
<accession>A0AA38I256</accession>
<keyword evidence="5" id="KW-0053">Apoptosis</keyword>
<dbReference type="GO" id="GO:0005789">
    <property type="term" value="C:endoplasmic reticulum membrane"/>
    <property type="evidence" value="ECO:0007669"/>
    <property type="project" value="UniProtKB-SubCell"/>
</dbReference>
<dbReference type="Proteomes" id="UP001168821">
    <property type="component" value="Unassembled WGS sequence"/>
</dbReference>